<evidence type="ECO:0000256" key="2">
    <source>
        <dbReference type="ARBA" id="ARBA00008610"/>
    </source>
</evidence>
<feature type="domain" description="ABC transporter substrate-binding protein PnrA-like" evidence="7">
    <location>
        <begin position="49"/>
        <end position="336"/>
    </location>
</feature>
<keyword evidence="4" id="KW-0732">Signal</keyword>
<comment type="similarity">
    <text evidence="2">Belongs to the BMP lipoprotein family.</text>
</comment>
<proteinExistence type="inferred from homology"/>
<dbReference type="Pfam" id="PF02608">
    <property type="entry name" value="Bmp"/>
    <property type="match status" value="1"/>
</dbReference>
<organism evidence="8 9">
    <name type="scientific">Cytobacillus oceanisediminis</name>
    <dbReference type="NCBI Taxonomy" id="665099"/>
    <lineage>
        <taxon>Bacteria</taxon>
        <taxon>Bacillati</taxon>
        <taxon>Bacillota</taxon>
        <taxon>Bacilli</taxon>
        <taxon>Bacillales</taxon>
        <taxon>Bacillaceae</taxon>
        <taxon>Cytobacillus</taxon>
    </lineage>
</organism>
<dbReference type="SUPFAM" id="SSF53822">
    <property type="entry name" value="Periplasmic binding protein-like I"/>
    <property type="match status" value="1"/>
</dbReference>
<reference evidence="8 9" key="1">
    <citation type="submission" date="2018-05" db="EMBL/GenBank/DDBJ databases">
        <title>Freshwater and sediment microbial communities from various areas in North America, analyzing microbe dynamics in response to fracking.</title>
        <authorList>
            <person name="Lamendella R."/>
        </authorList>
    </citation>
    <scope>NUCLEOTIDE SEQUENCE [LARGE SCALE GENOMIC DNA]</scope>
    <source>
        <strain evidence="8 9">15_TX</strain>
    </source>
</reference>
<dbReference type="EMBL" id="QGTW01000007">
    <property type="protein sequence ID" value="PWW27695.1"/>
    <property type="molecule type" value="Genomic_DNA"/>
</dbReference>
<evidence type="ECO:0000313" key="8">
    <source>
        <dbReference type="EMBL" id="PWW27695.1"/>
    </source>
</evidence>
<name>A0A2V2ZTJ3_9BACI</name>
<dbReference type="Proteomes" id="UP000247150">
    <property type="component" value="Unassembled WGS sequence"/>
</dbReference>
<dbReference type="AlphaFoldDB" id="A0A2V2ZTJ3"/>
<accession>A0A2V2ZTJ3</accession>
<dbReference type="CDD" id="cd06353">
    <property type="entry name" value="PBP1_Med-like"/>
    <property type="match status" value="1"/>
</dbReference>
<evidence type="ECO:0000259" key="7">
    <source>
        <dbReference type="Pfam" id="PF02608"/>
    </source>
</evidence>
<evidence type="ECO:0000256" key="6">
    <source>
        <dbReference type="ARBA" id="ARBA00023288"/>
    </source>
</evidence>
<dbReference type="PANTHER" id="PTHR34296:SF2">
    <property type="entry name" value="ABC TRANSPORTER GUANOSINE-BINDING PROTEIN NUPN"/>
    <property type="match status" value="1"/>
</dbReference>
<keyword evidence="5" id="KW-0472">Membrane</keyword>
<dbReference type="InterPro" id="IPR003760">
    <property type="entry name" value="PnrA-like"/>
</dbReference>
<evidence type="ECO:0000256" key="4">
    <source>
        <dbReference type="ARBA" id="ARBA00022729"/>
    </source>
</evidence>
<evidence type="ECO:0000256" key="3">
    <source>
        <dbReference type="ARBA" id="ARBA00022475"/>
    </source>
</evidence>
<keyword evidence="3" id="KW-1003">Cell membrane</keyword>
<dbReference type="GO" id="GO:0005886">
    <property type="term" value="C:plasma membrane"/>
    <property type="evidence" value="ECO:0007669"/>
    <property type="project" value="UniProtKB-SubCell"/>
</dbReference>
<dbReference type="PANTHER" id="PTHR34296">
    <property type="entry name" value="TRANSCRIPTIONAL ACTIVATOR PROTEIN MED"/>
    <property type="match status" value="1"/>
</dbReference>
<evidence type="ECO:0000313" key="9">
    <source>
        <dbReference type="Proteomes" id="UP000247150"/>
    </source>
</evidence>
<gene>
    <name evidence="8" type="ORF">DFO73_1075</name>
</gene>
<dbReference type="InterPro" id="IPR028082">
    <property type="entry name" value="Peripla_BP_I"/>
</dbReference>
<protein>
    <submittedName>
        <fullName evidence="8">Nucleoside-binding protein</fullName>
    </submittedName>
</protein>
<comment type="subcellular location">
    <subcellularLocation>
        <location evidence="1">Cell membrane</location>
        <topology evidence="1">Lipid-anchor</topology>
    </subcellularLocation>
</comment>
<dbReference type="InterPro" id="IPR050957">
    <property type="entry name" value="BMP_lipoprotein"/>
</dbReference>
<comment type="caution">
    <text evidence="8">The sequence shown here is derived from an EMBL/GenBank/DDBJ whole genome shotgun (WGS) entry which is preliminary data.</text>
</comment>
<sequence>MYEVKAGRSFYREAEKKEMHKTLKKYGILLLCLLLLASCGQVMPTGKLEKAGLLVPDTVNDQVWGTKGYKGLLKIQSQYNVDVYYKEGMNSEMVVERAVKEFDQKGVNLIFGHGNEYAEYFNNISKKYPHIHFVSFNGNAKNENTTSLNFEAYAMGFFGGMVAGHVTKTETVGVLAAFEWQPEVEGFFEGANYINKNVNVEIQYVGNWDNEEKAIKLLDNLISKNADVVYPAGDGYNVPVIEKIKEKGLYAIGFISDQSDLGESVVLTSTVQHVDVLYEVVAEKFNKGELKSGNLSFDFQDEVISLGKFSPIVDEDFKKELNAAIEEYKKTGKLPNE</sequence>
<keyword evidence="6" id="KW-0449">Lipoprotein</keyword>
<dbReference type="Gene3D" id="3.40.50.2300">
    <property type="match status" value="2"/>
</dbReference>
<evidence type="ECO:0000256" key="5">
    <source>
        <dbReference type="ARBA" id="ARBA00023136"/>
    </source>
</evidence>
<evidence type="ECO:0000256" key="1">
    <source>
        <dbReference type="ARBA" id="ARBA00004193"/>
    </source>
</evidence>